<dbReference type="Gene3D" id="3.40.50.10320">
    <property type="entry name" value="LmbE-like"/>
    <property type="match status" value="1"/>
</dbReference>
<evidence type="ECO:0000313" key="4">
    <source>
        <dbReference type="Proteomes" id="UP000095085"/>
    </source>
</evidence>
<dbReference type="PANTHER" id="PTHR12993:SF11">
    <property type="entry name" value="N-ACETYLGLUCOSAMINYL-PHOSPHATIDYLINOSITOL DE-N-ACETYLASE"/>
    <property type="match status" value="1"/>
</dbReference>
<dbReference type="AlphaFoldDB" id="A0A1E4RFH7"/>
<dbReference type="PANTHER" id="PTHR12993">
    <property type="entry name" value="N-ACETYLGLUCOSAMINYL-PHOSPHATIDYLINOSITOL DE-N-ACETYLASE-RELATED"/>
    <property type="match status" value="1"/>
</dbReference>
<reference evidence="4" key="1">
    <citation type="submission" date="2016-05" db="EMBL/GenBank/DDBJ databases">
        <title>Comparative genomics of biotechnologically important yeasts.</title>
        <authorList>
            <consortium name="DOE Joint Genome Institute"/>
            <person name="Riley R."/>
            <person name="Haridas S."/>
            <person name="Wolfe K.H."/>
            <person name="Lopes M.R."/>
            <person name="Hittinger C.T."/>
            <person name="Goker M."/>
            <person name="Salamov A."/>
            <person name="Wisecaver J."/>
            <person name="Long T.M."/>
            <person name="Aerts A.L."/>
            <person name="Barry K."/>
            <person name="Choi C."/>
            <person name="Clum A."/>
            <person name="Coughlan A.Y."/>
            <person name="Deshpande S."/>
            <person name="Douglass A.P."/>
            <person name="Hanson S.J."/>
            <person name="Klenk H.-P."/>
            <person name="Labutti K."/>
            <person name="Lapidus A."/>
            <person name="Lindquist E."/>
            <person name="Lipzen A."/>
            <person name="Meier-Kolthoff J.P."/>
            <person name="Ohm R.A."/>
            <person name="Otillar R.P."/>
            <person name="Pangilinan J."/>
            <person name="Peng Y."/>
            <person name="Rokas A."/>
            <person name="Rosa C.A."/>
            <person name="Scheuner C."/>
            <person name="Sibirny A.A."/>
            <person name="Slot J.C."/>
            <person name="Stielow J.B."/>
            <person name="Sun H."/>
            <person name="Kurtzman C.P."/>
            <person name="Blackwell M."/>
            <person name="Grigoriev I.V."/>
            <person name="Jeffries T.W."/>
        </authorList>
    </citation>
    <scope>NUCLEOTIDE SEQUENCE [LARGE SCALE GENOMIC DNA]</scope>
    <source>
        <strain evidence="4">NRRL Y-1933</strain>
    </source>
</reference>
<accession>A0A1E4RFH7</accession>
<evidence type="ECO:0000256" key="2">
    <source>
        <dbReference type="ARBA" id="ARBA00012176"/>
    </source>
</evidence>
<dbReference type="GO" id="GO:0006506">
    <property type="term" value="P:GPI anchor biosynthetic process"/>
    <property type="evidence" value="ECO:0007669"/>
    <property type="project" value="UniProtKB-UniPathway"/>
</dbReference>
<dbReference type="Pfam" id="PF02585">
    <property type="entry name" value="PIG-L"/>
    <property type="match status" value="1"/>
</dbReference>
<dbReference type="InterPro" id="IPR003737">
    <property type="entry name" value="GlcNAc_PI_deacetylase-related"/>
</dbReference>
<sequence length="315" mass="36732">MLFRLPMLLLKLLGVTFFIWITLTTIIPQTLLKYTNCQIQQNKFEKSNYPYNSITSPTPLPLLNSSVYFIIGHPDDEVMFFSPSLIEITKKKHNNDVKLICFSKGDAVDESFGKIRAEELKQSARIIGIESENVIILDNFKDGMNEHWSIEDINQSLINKIGTSPPNKKDVIFITFDDQGVSNHPNHISLYYGTKHFFTKYYQKKYPSKLYVLKSLNFLEKYSFTLLTNVELFIDQLFKFIINNVLKLKINIDISFFSNNNHSSSSSIKVYSDLNMLSVSYAAMAYGHFSQMVWFRYGWLIFSRYLTFNHLIEYN</sequence>
<dbReference type="GO" id="GO:0000225">
    <property type="term" value="F:N-acetylglucosaminylphosphatidylinositol deacetylase activity"/>
    <property type="evidence" value="ECO:0007669"/>
    <property type="project" value="UniProtKB-EC"/>
</dbReference>
<dbReference type="OrthoDB" id="440160at2759"/>
<dbReference type="GeneID" id="30993479"/>
<name>A0A1E4RFH7_9ASCO</name>
<comment type="similarity">
    <text evidence="1">Belongs to the PIGL family.</text>
</comment>
<dbReference type="Proteomes" id="UP000095085">
    <property type="component" value="Unassembled WGS sequence"/>
</dbReference>
<proteinExistence type="inferred from homology"/>
<dbReference type="UniPathway" id="UPA00196"/>
<dbReference type="EMBL" id="KV454543">
    <property type="protein sequence ID" value="ODV66022.1"/>
    <property type="molecule type" value="Genomic_DNA"/>
</dbReference>
<keyword evidence="4" id="KW-1185">Reference proteome</keyword>
<dbReference type="STRING" id="984485.A0A1E4RFH7"/>
<evidence type="ECO:0000313" key="3">
    <source>
        <dbReference type="EMBL" id="ODV66022.1"/>
    </source>
</evidence>
<dbReference type="GO" id="GO:0005783">
    <property type="term" value="C:endoplasmic reticulum"/>
    <property type="evidence" value="ECO:0007669"/>
    <property type="project" value="TreeGrafter"/>
</dbReference>
<dbReference type="InterPro" id="IPR024078">
    <property type="entry name" value="LmbE-like_dom_sf"/>
</dbReference>
<dbReference type="SUPFAM" id="SSF102588">
    <property type="entry name" value="LmbE-like"/>
    <property type="match status" value="1"/>
</dbReference>
<dbReference type="EC" id="3.5.1.89" evidence="2"/>
<dbReference type="RefSeq" id="XP_020075089.1">
    <property type="nucleotide sequence ID" value="XM_020218929.1"/>
</dbReference>
<dbReference type="GO" id="GO:0016020">
    <property type="term" value="C:membrane"/>
    <property type="evidence" value="ECO:0007669"/>
    <property type="project" value="GOC"/>
</dbReference>
<evidence type="ECO:0000256" key="1">
    <source>
        <dbReference type="ARBA" id="ARBA00006066"/>
    </source>
</evidence>
<protein>
    <recommendedName>
        <fullName evidence="2">N-acetylglucosaminylphosphatidylinositol deacetylase</fullName>
        <ecNumber evidence="2">3.5.1.89</ecNumber>
    </recommendedName>
</protein>
<organism evidence="3 4">
    <name type="scientific">Hyphopichia burtonii NRRL Y-1933</name>
    <dbReference type="NCBI Taxonomy" id="984485"/>
    <lineage>
        <taxon>Eukaryota</taxon>
        <taxon>Fungi</taxon>
        <taxon>Dikarya</taxon>
        <taxon>Ascomycota</taxon>
        <taxon>Saccharomycotina</taxon>
        <taxon>Pichiomycetes</taxon>
        <taxon>Debaryomycetaceae</taxon>
        <taxon>Hyphopichia</taxon>
    </lineage>
</organism>
<gene>
    <name evidence="3" type="ORF">HYPBUDRAFT_112781</name>
</gene>